<protein>
    <submittedName>
        <fullName evidence="1">Uncharacterized protein</fullName>
    </submittedName>
</protein>
<gene>
    <name evidence="1" type="ORF">EHF33_13745</name>
</gene>
<proteinExistence type="predicted"/>
<dbReference type="EMBL" id="CP034184">
    <property type="protein sequence ID" value="AZI43987.1"/>
    <property type="molecule type" value="Genomic_DNA"/>
</dbReference>
<dbReference type="KEGG" id="dph:EHF33_13745"/>
<evidence type="ECO:0000313" key="1">
    <source>
        <dbReference type="EMBL" id="AZI43987.1"/>
    </source>
</evidence>
<reference evidence="1 2" key="1">
    <citation type="submission" date="2018-11" db="EMBL/GenBank/DDBJ databases">
        <title>Deinococcus shelandsis sp. nov., isolated from South Shetland Islands soil of Antarctica.</title>
        <authorList>
            <person name="Tian J."/>
        </authorList>
    </citation>
    <scope>NUCLEOTIDE SEQUENCE [LARGE SCALE GENOMIC DNA]</scope>
    <source>
        <strain evidence="1 2">S14-83T</strain>
    </source>
</reference>
<dbReference type="OrthoDB" id="61249at2"/>
<evidence type="ECO:0000313" key="2">
    <source>
        <dbReference type="Proteomes" id="UP000276417"/>
    </source>
</evidence>
<dbReference type="Proteomes" id="UP000276417">
    <property type="component" value="Chromosome 2"/>
</dbReference>
<keyword evidence="2" id="KW-1185">Reference proteome</keyword>
<accession>A0A3G8YID1</accession>
<dbReference type="AlphaFoldDB" id="A0A3G8YID1"/>
<dbReference type="RefSeq" id="WP_124873219.1">
    <property type="nucleotide sequence ID" value="NZ_CP034184.1"/>
</dbReference>
<name>A0A3G8YID1_9DEIO</name>
<organism evidence="1 2">
    <name type="scientific">Deinococcus psychrotolerans</name>
    <dbReference type="NCBI Taxonomy" id="2489213"/>
    <lineage>
        <taxon>Bacteria</taxon>
        <taxon>Thermotogati</taxon>
        <taxon>Deinococcota</taxon>
        <taxon>Deinococci</taxon>
        <taxon>Deinococcales</taxon>
        <taxon>Deinococcaceae</taxon>
        <taxon>Deinococcus</taxon>
    </lineage>
</organism>
<sequence>MTTLLELAITPAAGGARQCGPGRQEGHIYAECGFSSQSAPIERFLIDHPQAVNPAQLGLSAQGVSLIERAGVWHIVDLIGAVHYPHPADFIEEARAIGISRKIPRTADFNKLTAQSTLILIHPTGKVTNAPALAPHTQHFTCPCGKPHAAAEPCAGYHWWTAPADFSQTRKLKRTSYTVQTLDLLAPAPTFTAAYIMAVPISNLSVIRNKNGQVNQDSLGRAQQSRLPVLTPDT</sequence>